<dbReference type="CDD" id="cd00085">
    <property type="entry name" value="HNHc"/>
    <property type="match status" value="1"/>
</dbReference>
<feature type="compositionally biased region" description="Pro residues" evidence="2">
    <location>
        <begin position="388"/>
        <end position="400"/>
    </location>
</feature>
<feature type="region of interest" description="Disordered" evidence="2">
    <location>
        <begin position="201"/>
        <end position="224"/>
    </location>
</feature>
<gene>
    <name evidence="4" type="ORF">GCM10009744_34480</name>
</gene>
<reference evidence="5" key="1">
    <citation type="journal article" date="2019" name="Int. J. Syst. Evol. Microbiol.">
        <title>The Global Catalogue of Microorganisms (GCM) 10K type strain sequencing project: providing services to taxonomists for standard genome sequencing and annotation.</title>
        <authorList>
            <consortium name="The Broad Institute Genomics Platform"/>
            <consortium name="The Broad Institute Genome Sequencing Center for Infectious Disease"/>
            <person name="Wu L."/>
            <person name="Ma J."/>
        </authorList>
    </citation>
    <scope>NUCLEOTIDE SEQUENCE [LARGE SCALE GENOMIC DNA]</scope>
    <source>
        <strain evidence="5">JCM 14306</strain>
    </source>
</reference>
<feature type="compositionally biased region" description="Low complexity" evidence="2">
    <location>
        <begin position="205"/>
        <end position="220"/>
    </location>
</feature>
<evidence type="ECO:0000256" key="1">
    <source>
        <dbReference type="ARBA" id="ARBA00023450"/>
    </source>
</evidence>
<dbReference type="RefSeq" id="WP_344112551.1">
    <property type="nucleotide sequence ID" value="NZ_BAAANE010000006.1"/>
</dbReference>
<evidence type="ECO:0000313" key="4">
    <source>
        <dbReference type="EMBL" id="GAA1641654.1"/>
    </source>
</evidence>
<feature type="region of interest" description="Disordered" evidence="2">
    <location>
        <begin position="471"/>
        <end position="535"/>
    </location>
</feature>
<feature type="compositionally biased region" description="Polar residues" evidence="2">
    <location>
        <begin position="489"/>
        <end position="500"/>
    </location>
</feature>
<feature type="compositionally biased region" description="Low complexity" evidence="2">
    <location>
        <begin position="401"/>
        <end position="417"/>
    </location>
</feature>
<dbReference type="Proteomes" id="UP001501319">
    <property type="component" value="Unassembled WGS sequence"/>
</dbReference>
<dbReference type="Pfam" id="PF02720">
    <property type="entry name" value="DUF222"/>
    <property type="match status" value="2"/>
</dbReference>
<dbReference type="InterPro" id="IPR003870">
    <property type="entry name" value="DUF222"/>
</dbReference>
<dbReference type="SMART" id="SM00507">
    <property type="entry name" value="HNHc"/>
    <property type="match status" value="1"/>
</dbReference>
<dbReference type="InterPro" id="IPR002711">
    <property type="entry name" value="HNH"/>
</dbReference>
<dbReference type="InterPro" id="IPR003615">
    <property type="entry name" value="HNH_nuc"/>
</dbReference>
<name>A0ABP4R8U4_9ACTN</name>
<protein>
    <recommendedName>
        <fullName evidence="3">HNH nuclease domain-containing protein</fullName>
    </recommendedName>
</protein>
<evidence type="ECO:0000259" key="3">
    <source>
        <dbReference type="SMART" id="SM00507"/>
    </source>
</evidence>
<proteinExistence type="inferred from homology"/>
<feature type="compositionally biased region" description="Basic and acidic residues" evidence="2">
    <location>
        <begin position="525"/>
        <end position="535"/>
    </location>
</feature>
<feature type="compositionally biased region" description="Pro residues" evidence="2">
    <location>
        <begin position="509"/>
        <end position="520"/>
    </location>
</feature>
<comment type="caution">
    <text evidence="4">The sequence shown here is derived from an EMBL/GenBank/DDBJ whole genome shotgun (WGS) entry which is preliminary data.</text>
</comment>
<evidence type="ECO:0000256" key="2">
    <source>
        <dbReference type="SAM" id="MobiDB-lite"/>
    </source>
</evidence>
<feature type="region of interest" description="Disordered" evidence="2">
    <location>
        <begin position="383"/>
        <end position="452"/>
    </location>
</feature>
<organism evidence="4 5">
    <name type="scientific">Kribbella alba</name>
    <dbReference type="NCBI Taxonomy" id="190197"/>
    <lineage>
        <taxon>Bacteria</taxon>
        <taxon>Bacillati</taxon>
        <taxon>Actinomycetota</taxon>
        <taxon>Actinomycetes</taxon>
        <taxon>Propionibacteriales</taxon>
        <taxon>Kribbellaceae</taxon>
        <taxon>Kribbella</taxon>
    </lineage>
</organism>
<keyword evidence="5" id="KW-1185">Reference proteome</keyword>
<dbReference type="EMBL" id="BAAANE010000006">
    <property type="protein sequence ID" value="GAA1641654.1"/>
    <property type="molecule type" value="Genomic_DNA"/>
</dbReference>
<dbReference type="Gene3D" id="1.10.30.50">
    <property type="match status" value="1"/>
</dbReference>
<feature type="domain" description="HNH nuclease" evidence="3">
    <location>
        <begin position="304"/>
        <end position="354"/>
    </location>
</feature>
<comment type="similarity">
    <text evidence="1">Belongs to the Rv1128c/1148c/1588c/1702c/1945/3466 family.</text>
</comment>
<accession>A0ABP4R8U4</accession>
<sequence length="535" mass="55813">MDGVTGGVVDGVADGGIVGAVEDPPDADQGVSRPPVWLHVGQARAIVAVLDKVPAAVPVEHLVAAEEQLVEAGREFSPVELRRLGRQVLDILDPDGREPGEDRAYDRESLQLRKTDHGVRFHGYLANENAEVFNAVIFDNAKPHKTIDGRPDPRSKTKRQADALTTAITVAADSGQTGNSAIKPHISVTIDYHALTGALTGTSQTGTAPGKGAGHAPAGTSRTGPLPGIDLLAGLTPTGRLGGIGRLGGGGVRAGGCGELIYGGSLSASAVRRLACDAGILPVVLGSNSRPLDVGTEKRFVTDALRQALIVRDRGCVVCGAPPIMCDAHHLVHWAEGGPTTLDNLVLLCKHDHRGAHNGYWDIAIIDGVVSVARPDWADPDPVRLRPWRPPPAPPDPPASCPGAECTPATDTTTDTATDTETDTDAATETGTATGSLLPSTTDRARSAQPARAWPYTTDIAWISAEETARLNPWGDDEPHQPTPPRPQSGPSTDITTCTSPWGDEHDPPTPGPEPGPVATPAPWSDEHESSTPGS</sequence>
<dbReference type="Pfam" id="PF01844">
    <property type="entry name" value="HNH"/>
    <property type="match status" value="1"/>
</dbReference>
<evidence type="ECO:0000313" key="5">
    <source>
        <dbReference type="Proteomes" id="UP001501319"/>
    </source>
</evidence>